<protein>
    <submittedName>
        <fullName evidence="1">Uncharacterized protein</fullName>
    </submittedName>
</protein>
<organism evidence="1 2">
    <name type="scientific">Homarus americanus</name>
    <name type="common">American lobster</name>
    <dbReference type="NCBI Taxonomy" id="6706"/>
    <lineage>
        <taxon>Eukaryota</taxon>
        <taxon>Metazoa</taxon>
        <taxon>Ecdysozoa</taxon>
        <taxon>Arthropoda</taxon>
        <taxon>Crustacea</taxon>
        <taxon>Multicrustacea</taxon>
        <taxon>Malacostraca</taxon>
        <taxon>Eumalacostraca</taxon>
        <taxon>Eucarida</taxon>
        <taxon>Decapoda</taxon>
        <taxon>Pleocyemata</taxon>
        <taxon>Astacidea</taxon>
        <taxon>Nephropoidea</taxon>
        <taxon>Nephropidae</taxon>
        <taxon>Homarus</taxon>
    </lineage>
</organism>
<dbReference type="AlphaFoldDB" id="A0A8J5JHR1"/>
<sequence length="151" mass="17810">MAGNVDQFQETNDVHFLYQCNKEELIEVASRYEISLRLYIKSDMHRELIDELVSLSILEEVEGDDNISGGYKQISEQVVMEKLKLELKFKKMQLEVEREKEKIQADKEVQLRKLEVEERTSIRRGNGDKDNRVCHLPEFVEEEAEGFFIKL</sequence>
<reference evidence="1" key="1">
    <citation type="journal article" date="2021" name="Sci. Adv.">
        <title>The American lobster genome reveals insights on longevity, neural, and immune adaptations.</title>
        <authorList>
            <person name="Polinski J.M."/>
            <person name="Zimin A.V."/>
            <person name="Clark K.F."/>
            <person name="Kohn A.B."/>
            <person name="Sadowski N."/>
            <person name="Timp W."/>
            <person name="Ptitsyn A."/>
            <person name="Khanna P."/>
            <person name="Romanova D.Y."/>
            <person name="Williams P."/>
            <person name="Greenwood S.J."/>
            <person name="Moroz L.L."/>
            <person name="Walt D.R."/>
            <person name="Bodnar A.G."/>
        </authorList>
    </citation>
    <scope>NUCLEOTIDE SEQUENCE</scope>
    <source>
        <strain evidence="1">GMGI-L3</strain>
    </source>
</reference>
<evidence type="ECO:0000313" key="2">
    <source>
        <dbReference type="Proteomes" id="UP000747542"/>
    </source>
</evidence>
<dbReference type="Proteomes" id="UP000747542">
    <property type="component" value="Unassembled WGS sequence"/>
</dbReference>
<keyword evidence="2" id="KW-1185">Reference proteome</keyword>
<proteinExistence type="predicted"/>
<dbReference type="EMBL" id="JAHLQT010039184">
    <property type="protein sequence ID" value="KAG7156431.1"/>
    <property type="molecule type" value="Genomic_DNA"/>
</dbReference>
<gene>
    <name evidence="1" type="ORF">Hamer_G006190</name>
</gene>
<accession>A0A8J5JHR1</accession>
<name>A0A8J5JHR1_HOMAM</name>
<comment type="caution">
    <text evidence="1">The sequence shown here is derived from an EMBL/GenBank/DDBJ whole genome shotgun (WGS) entry which is preliminary data.</text>
</comment>
<evidence type="ECO:0000313" key="1">
    <source>
        <dbReference type="EMBL" id="KAG7156431.1"/>
    </source>
</evidence>